<dbReference type="FunCoup" id="A0A6I8UW15">
    <property type="interactions" value="220"/>
</dbReference>
<protein>
    <submittedName>
        <fullName evidence="6">WD repeat-containing protein 5</fullName>
    </submittedName>
</protein>
<feature type="repeat" description="WD" evidence="3">
    <location>
        <begin position="116"/>
        <end position="157"/>
    </location>
</feature>
<dbReference type="RefSeq" id="XP_001361777.4">
    <property type="nucleotide sequence ID" value="XM_001361740.5"/>
</dbReference>
<dbReference type="FunFam" id="2.130.10.10:FF:000228">
    <property type="entry name" value="COMPASS-like H3K4 histone methylase component WDR5A"/>
    <property type="match status" value="1"/>
</dbReference>
<dbReference type="InterPro" id="IPR020472">
    <property type="entry name" value="WD40_PAC1"/>
</dbReference>
<feature type="repeat" description="WD" evidence="3">
    <location>
        <begin position="158"/>
        <end position="199"/>
    </location>
</feature>
<feature type="domain" description="WDR5-like beta-propeller" evidence="4">
    <location>
        <begin position="75"/>
        <end position="365"/>
    </location>
</feature>
<dbReference type="SMART" id="SM00320">
    <property type="entry name" value="WD40"/>
    <property type="match status" value="7"/>
</dbReference>
<dbReference type="PANTHER" id="PTHR22847:SF637">
    <property type="entry name" value="WD REPEAT DOMAIN 5B"/>
    <property type="match status" value="1"/>
</dbReference>
<dbReference type="KEGG" id="dpo:4805365"/>
<feature type="repeat" description="WD" evidence="3">
    <location>
        <begin position="200"/>
        <end position="241"/>
    </location>
</feature>
<feature type="repeat" description="WD" evidence="3">
    <location>
        <begin position="286"/>
        <end position="330"/>
    </location>
</feature>
<dbReference type="InterPro" id="IPR019775">
    <property type="entry name" value="WD40_repeat_CS"/>
</dbReference>
<dbReference type="InParanoid" id="A0A6I8UW15"/>
<dbReference type="SUPFAM" id="SSF50978">
    <property type="entry name" value="WD40 repeat-like"/>
    <property type="match status" value="1"/>
</dbReference>
<evidence type="ECO:0000256" key="1">
    <source>
        <dbReference type="ARBA" id="ARBA00022574"/>
    </source>
</evidence>
<evidence type="ECO:0000256" key="3">
    <source>
        <dbReference type="PROSITE-ProRule" id="PRU00221"/>
    </source>
</evidence>
<organism evidence="5 6">
    <name type="scientific">Drosophila pseudoobscura pseudoobscura</name>
    <name type="common">Fruit fly</name>
    <dbReference type="NCBI Taxonomy" id="46245"/>
    <lineage>
        <taxon>Eukaryota</taxon>
        <taxon>Metazoa</taxon>
        <taxon>Ecdysozoa</taxon>
        <taxon>Arthropoda</taxon>
        <taxon>Hexapoda</taxon>
        <taxon>Insecta</taxon>
        <taxon>Pterygota</taxon>
        <taxon>Neoptera</taxon>
        <taxon>Endopterygota</taxon>
        <taxon>Diptera</taxon>
        <taxon>Brachycera</taxon>
        <taxon>Muscomorpha</taxon>
        <taxon>Ephydroidea</taxon>
        <taxon>Drosophilidae</taxon>
        <taxon>Drosophila</taxon>
        <taxon>Sophophora</taxon>
    </lineage>
</organism>
<keyword evidence="5" id="KW-1185">Reference proteome</keyword>
<gene>
    <name evidence="6" type="primary">LOC4805365</name>
</gene>
<dbReference type="InterPro" id="IPR015943">
    <property type="entry name" value="WD40/YVTN_repeat-like_dom_sf"/>
</dbReference>
<dbReference type="PANTHER" id="PTHR22847">
    <property type="entry name" value="WD40 REPEAT PROTEIN"/>
    <property type="match status" value="1"/>
</dbReference>
<name>A0A6I8UW15_DROPS</name>
<dbReference type="GO" id="GO:0044666">
    <property type="term" value="C:MLL3/4 complex"/>
    <property type="evidence" value="ECO:0007669"/>
    <property type="project" value="UniProtKB-ARBA"/>
</dbReference>
<dbReference type="InterPro" id="IPR036322">
    <property type="entry name" value="WD40_repeat_dom_sf"/>
</dbReference>
<evidence type="ECO:0000256" key="2">
    <source>
        <dbReference type="ARBA" id="ARBA00022737"/>
    </source>
</evidence>
<evidence type="ECO:0000259" key="4">
    <source>
        <dbReference type="Pfam" id="PF25175"/>
    </source>
</evidence>
<dbReference type="PRINTS" id="PR00320">
    <property type="entry name" value="GPROTEINBRPT"/>
</dbReference>
<keyword evidence="1 3" id="KW-0853">WD repeat</keyword>
<keyword evidence="2" id="KW-0677">Repeat</keyword>
<evidence type="ECO:0000313" key="5">
    <source>
        <dbReference type="Proteomes" id="UP000001819"/>
    </source>
</evidence>
<reference evidence="6" key="2">
    <citation type="submission" date="2025-08" db="UniProtKB">
        <authorList>
            <consortium name="RefSeq"/>
        </authorList>
    </citation>
    <scope>IDENTIFICATION</scope>
    <source>
        <strain evidence="6">MV-25-SWS-2005</strain>
        <tissue evidence="6">Whole body</tissue>
    </source>
</reference>
<dbReference type="PROSITE" id="PS50294">
    <property type="entry name" value="WD_REPEATS_REGION"/>
    <property type="match status" value="4"/>
</dbReference>
<feature type="repeat" description="WD" evidence="3">
    <location>
        <begin position="244"/>
        <end position="285"/>
    </location>
</feature>
<dbReference type="Pfam" id="PF25175">
    <property type="entry name" value="Beta-prop_WDR5"/>
    <property type="match status" value="1"/>
</dbReference>
<dbReference type="GO" id="GO:0048188">
    <property type="term" value="C:Set1C/COMPASS complex"/>
    <property type="evidence" value="ECO:0007669"/>
    <property type="project" value="TreeGrafter"/>
</dbReference>
<dbReference type="GO" id="GO:0042393">
    <property type="term" value="F:histone binding"/>
    <property type="evidence" value="ECO:0007669"/>
    <property type="project" value="TreeGrafter"/>
</dbReference>
<sequence length="368" mass="40205">MMSAEKETNVSTFLRPKDDDAAKMPSICAASAAATVPTTLAASDQGDEKAFKMPMPPGAAAKNKPNYRLLKGATEGHLSCVSSVKFSADGDYLVSASADRLLKLWDVRTIQSYQTLAGHEKGINDVVCSQNGKLIASCGDDKTVKLWDSNSNSCAKTLQGHSNCVFCCCFNPQTNLILSASFDGSVHLWDLRTGRTLKSLAAHGDSTTSVDFNRTGSHFITSSHDGFIRMWESATFHLVKTLLTDDDNPVVGHAKFSPNGKYILSSTFDNTHKLWNYEKSKVLRRYTGHKNECYCLTANFSVTGGMWIVSGSEDKSICIWSLQTSELVQKIDTNGDLVICTDCHPKENIIATGSLEKPFIVKAWKSCE</sequence>
<dbReference type="AlphaFoldDB" id="A0A6I8UW15"/>
<dbReference type="InterPro" id="IPR059122">
    <property type="entry name" value="Beta-prop_WDR5-like"/>
</dbReference>
<dbReference type="InterPro" id="IPR001680">
    <property type="entry name" value="WD40_rpt"/>
</dbReference>
<dbReference type="Gene3D" id="2.130.10.10">
    <property type="entry name" value="YVTN repeat-like/Quinoprotein amine dehydrogenase"/>
    <property type="match status" value="1"/>
</dbReference>
<dbReference type="PROSITE" id="PS00678">
    <property type="entry name" value="WD_REPEATS_1"/>
    <property type="match status" value="2"/>
</dbReference>
<dbReference type="CDD" id="cd00200">
    <property type="entry name" value="WD40"/>
    <property type="match status" value="1"/>
</dbReference>
<dbReference type="Proteomes" id="UP000001819">
    <property type="component" value="Chromosome 3"/>
</dbReference>
<proteinExistence type="predicted"/>
<feature type="repeat" description="WD" evidence="3">
    <location>
        <begin position="74"/>
        <end position="115"/>
    </location>
</feature>
<reference evidence="5" key="1">
    <citation type="submission" date="2024-06" db="UniProtKB">
        <authorList>
            <consortium name="RefSeq"/>
        </authorList>
    </citation>
    <scope>NUCLEOTIDE SEQUENCE [LARGE SCALE GENOMIC DNA]</scope>
    <source>
        <strain evidence="5">MV2-25</strain>
    </source>
</reference>
<accession>A0A6I8UW15</accession>
<evidence type="ECO:0000313" key="6">
    <source>
        <dbReference type="RefSeq" id="XP_001361777.4"/>
    </source>
</evidence>
<dbReference type="PROSITE" id="PS50082">
    <property type="entry name" value="WD_REPEATS_2"/>
    <property type="match status" value="6"/>
</dbReference>